<accession>A0A806J3K0</accession>
<sequence>MVYGQGYEYATTARNAHKVIQRLTKDIAYDYTSNWRVLKHVREFDPTFKKSIL</sequence>
<evidence type="ECO:0000313" key="3">
    <source>
        <dbReference type="Proteomes" id="UP000014672"/>
    </source>
</evidence>
<protein>
    <submittedName>
        <fullName evidence="2">Bacteriophage antirepressor</fullName>
    </submittedName>
</protein>
<dbReference type="EMBL" id="CP005384">
    <property type="protein sequence ID" value="AGO16054.1"/>
    <property type="molecule type" value="Genomic_DNA"/>
</dbReference>
<proteinExistence type="predicted"/>
<evidence type="ECO:0000259" key="1">
    <source>
        <dbReference type="Pfam" id="PF10548"/>
    </source>
</evidence>
<reference evidence="2 3" key="1">
    <citation type="journal article" date="2013" name="PLoS ONE">
        <title>Complete Genome Analysis of a Haemophilus parasuis Serovar 12 Strain from China.</title>
        <authorList>
            <person name="Li Y."/>
            <person name="Kwok A.H."/>
            <person name="Jiang J."/>
            <person name="Zou Y."/>
            <person name="Zheng F."/>
            <person name="Chen P."/>
            <person name="Hou C."/>
            <person name="Leung F.C."/>
            <person name="Jiang P."/>
        </authorList>
    </citation>
    <scope>NUCLEOTIDE SEQUENCE [LARGE SCALE GENOMIC DNA]</scope>
    <source>
        <strain evidence="2 3">ZJ0906</strain>
    </source>
</reference>
<dbReference type="InterPro" id="IPR018876">
    <property type="entry name" value="Phage_P22_antirepressor_C"/>
</dbReference>
<evidence type="ECO:0000313" key="2">
    <source>
        <dbReference type="EMBL" id="AGO16054.1"/>
    </source>
</evidence>
<gene>
    <name evidence="2" type="ORF">K756_04205</name>
</gene>
<feature type="domain" description="Bacteriophage P22 antirepressor protein C-terminal" evidence="1">
    <location>
        <begin position="2"/>
        <end position="27"/>
    </location>
</feature>
<organism evidence="2 3">
    <name type="scientific">Glaesserella parasuis ZJ0906</name>
    <dbReference type="NCBI Taxonomy" id="1322346"/>
    <lineage>
        <taxon>Bacteria</taxon>
        <taxon>Pseudomonadati</taxon>
        <taxon>Pseudomonadota</taxon>
        <taxon>Gammaproteobacteria</taxon>
        <taxon>Pasteurellales</taxon>
        <taxon>Pasteurellaceae</taxon>
        <taxon>Glaesserella</taxon>
    </lineage>
</organism>
<dbReference type="Proteomes" id="UP000014672">
    <property type="component" value="Chromosome"/>
</dbReference>
<dbReference type="KEGG" id="hpaz:K756_04205"/>
<dbReference type="AlphaFoldDB" id="A0A806J3K0"/>
<dbReference type="Pfam" id="PF10548">
    <property type="entry name" value="P22_AR_C"/>
    <property type="match status" value="1"/>
</dbReference>
<name>A0A806J3K0_GLAPU</name>